<reference evidence="1 2" key="1">
    <citation type="submission" date="2023-10" db="EMBL/GenBank/DDBJ databases">
        <title>Chromosome-scale genome assembly provides insights into flower coloration mechanisms of Canna indica.</title>
        <authorList>
            <person name="Li C."/>
        </authorList>
    </citation>
    <scope>NUCLEOTIDE SEQUENCE [LARGE SCALE GENOMIC DNA]</scope>
    <source>
        <tissue evidence="1">Flower</tissue>
    </source>
</reference>
<dbReference type="Proteomes" id="UP001327560">
    <property type="component" value="Chromosome 6"/>
</dbReference>
<name>A0AAQ3KLD5_9LILI</name>
<organism evidence="1 2">
    <name type="scientific">Canna indica</name>
    <name type="common">Indian-shot</name>
    <dbReference type="NCBI Taxonomy" id="4628"/>
    <lineage>
        <taxon>Eukaryota</taxon>
        <taxon>Viridiplantae</taxon>
        <taxon>Streptophyta</taxon>
        <taxon>Embryophyta</taxon>
        <taxon>Tracheophyta</taxon>
        <taxon>Spermatophyta</taxon>
        <taxon>Magnoliopsida</taxon>
        <taxon>Liliopsida</taxon>
        <taxon>Zingiberales</taxon>
        <taxon>Cannaceae</taxon>
        <taxon>Canna</taxon>
    </lineage>
</organism>
<proteinExistence type="predicted"/>
<sequence>MTVLPIFPRHTAQMARKMRPQDSLLQYRVSRAKVATSAGVKGSVVVVAVALEAGGSILEQDLLQACAQVVDDCLVVLGHADDPSDFLRLPAVASPSTRRSFVSRFRARHPSPSAGLFR</sequence>
<gene>
    <name evidence="1" type="ORF">Cni_G18988</name>
</gene>
<accession>A0AAQ3KLD5</accession>
<protein>
    <submittedName>
        <fullName evidence="1">Uncharacterized protein</fullName>
    </submittedName>
</protein>
<evidence type="ECO:0000313" key="1">
    <source>
        <dbReference type="EMBL" id="WOL10234.1"/>
    </source>
</evidence>
<keyword evidence="2" id="KW-1185">Reference proteome</keyword>
<evidence type="ECO:0000313" key="2">
    <source>
        <dbReference type="Proteomes" id="UP001327560"/>
    </source>
</evidence>
<dbReference type="EMBL" id="CP136895">
    <property type="protein sequence ID" value="WOL10234.1"/>
    <property type="molecule type" value="Genomic_DNA"/>
</dbReference>
<dbReference type="AlphaFoldDB" id="A0AAQ3KLD5"/>